<dbReference type="GO" id="GO:0004459">
    <property type="term" value="F:L-lactate dehydrogenase (NAD+) activity"/>
    <property type="evidence" value="ECO:0007669"/>
    <property type="project" value="UniProtKB-UniRule"/>
</dbReference>
<evidence type="ECO:0000256" key="3">
    <source>
        <dbReference type="ARBA" id="ARBA00022630"/>
    </source>
</evidence>
<dbReference type="FunFam" id="3.20.20.70:FF:000029">
    <property type="entry name" value="L-lactate dehydrogenase"/>
    <property type="match status" value="1"/>
</dbReference>
<dbReference type="EMBL" id="ABWL02000023">
    <property type="protein sequence ID" value="EFE06277.1"/>
    <property type="molecule type" value="Genomic_DNA"/>
</dbReference>
<feature type="binding site" evidence="10">
    <location>
        <begin position="306"/>
        <end position="310"/>
    </location>
    <ligand>
        <name>FMN</name>
        <dbReference type="ChEBI" id="CHEBI:58210"/>
    </ligand>
</feature>
<feature type="binding site" evidence="8">
    <location>
        <position position="129"/>
    </location>
    <ligand>
        <name>substrate</name>
    </ligand>
</feature>
<dbReference type="NCBIfam" id="NF033901">
    <property type="entry name" value="L_lactate_LldD"/>
    <property type="match status" value="1"/>
</dbReference>
<keyword evidence="3 8" id="KW-0285">Flavoprotein</keyword>
<dbReference type="Gene3D" id="3.20.20.70">
    <property type="entry name" value="Aldolase class I"/>
    <property type="match status" value="1"/>
</dbReference>
<evidence type="ECO:0000313" key="13">
    <source>
        <dbReference type="Proteomes" id="UP000003880"/>
    </source>
</evidence>
<dbReference type="PIRSF" id="PIRSF000138">
    <property type="entry name" value="Al-hdrx_acd_dh"/>
    <property type="match status" value="1"/>
</dbReference>
<evidence type="ECO:0000256" key="8">
    <source>
        <dbReference type="HAMAP-Rule" id="MF_01559"/>
    </source>
</evidence>
<feature type="binding site" evidence="10">
    <location>
        <position position="273"/>
    </location>
    <ligand>
        <name>FMN</name>
        <dbReference type="ChEBI" id="CHEBI:58210"/>
    </ligand>
</feature>
<evidence type="ECO:0000256" key="6">
    <source>
        <dbReference type="ARBA" id="ARBA00023136"/>
    </source>
</evidence>
<comment type="similarity">
    <text evidence="7 8">Belongs to the FMN-dependent alpha-hydroxy acid dehydrogenase family.</text>
</comment>
<comment type="subcellular location">
    <subcellularLocation>
        <location evidence="8">Cell membrane</location>
        <topology evidence="8">Peripheral membrane protein</topology>
    </subcellularLocation>
</comment>
<proteinExistence type="inferred from homology"/>
<dbReference type="HAMAP" id="MF_01559">
    <property type="entry name" value="L_lact_dehydr"/>
    <property type="match status" value="1"/>
</dbReference>
<evidence type="ECO:0000256" key="5">
    <source>
        <dbReference type="ARBA" id="ARBA00023002"/>
    </source>
</evidence>
<feature type="binding site" evidence="10">
    <location>
        <begin position="329"/>
        <end position="330"/>
    </location>
    <ligand>
        <name>FMN</name>
        <dbReference type="ChEBI" id="CHEBI:58210"/>
    </ligand>
</feature>
<feature type="binding site" evidence="10">
    <location>
        <position position="164"/>
    </location>
    <ligand>
        <name>glyoxylate</name>
        <dbReference type="ChEBI" id="CHEBI:36655"/>
    </ligand>
</feature>
<dbReference type="SUPFAM" id="SSF51395">
    <property type="entry name" value="FMN-linked oxidoreductases"/>
    <property type="match status" value="1"/>
</dbReference>
<organism evidence="12 13">
    <name type="scientific">Citrobacter youngae ATCC 29220</name>
    <dbReference type="NCBI Taxonomy" id="500640"/>
    <lineage>
        <taxon>Bacteria</taxon>
        <taxon>Pseudomonadati</taxon>
        <taxon>Pseudomonadota</taxon>
        <taxon>Gammaproteobacteria</taxon>
        <taxon>Enterobacterales</taxon>
        <taxon>Enterobacteriaceae</taxon>
        <taxon>Citrobacter</taxon>
        <taxon>Citrobacter freundii complex</taxon>
    </lineage>
</organism>
<evidence type="ECO:0000256" key="7">
    <source>
        <dbReference type="ARBA" id="ARBA00024042"/>
    </source>
</evidence>
<dbReference type="CDD" id="cd02809">
    <property type="entry name" value="alpha_hydroxyacid_oxid_FMN"/>
    <property type="match status" value="1"/>
</dbReference>
<feature type="active site" description="Proton acceptor" evidence="8 9">
    <location>
        <position position="275"/>
    </location>
</feature>
<dbReference type="GO" id="GO:0006089">
    <property type="term" value="P:lactate metabolic process"/>
    <property type="evidence" value="ECO:0007669"/>
    <property type="project" value="UniProtKB-UniRule"/>
</dbReference>
<feature type="binding site" evidence="8 10">
    <location>
        <position position="251"/>
    </location>
    <ligand>
        <name>FMN</name>
        <dbReference type="ChEBI" id="CHEBI:58210"/>
    </ligand>
</feature>
<dbReference type="PANTHER" id="PTHR10578">
    <property type="entry name" value="S -2-HYDROXY-ACID OXIDASE-RELATED"/>
    <property type="match status" value="1"/>
</dbReference>
<dbReference type="Pfam" id="PF01070">
    <property type="entry name" value="FMN_dh"/>
    <property type="match status" value="1"/>
</dbReference>
<comment type="cofactor">
    <cofactor evidence="1 8">
        <name>FMN</name>
        <dbReference type="ChEBI" id="CHEBI:58210"/>
    </cofactor>
</comment>
<comment type="caution">
    <text evidence="12">The sequence shown here is derived from an EMBL/GenBank/DDBJ whole genome shotgun (WGS) entry which is preliminary data.</text>
</comment>
<feature type="binding site" evidence="8">
    <location>
        <begin position="306"/>
        <end position="330"/>
    </location>
    <ligand>
        <name>FMN</name>
        <dbReference type="ChEBI" id="CHEBI:58210"/>
    </ligand>
</feature>
<evidence type="ECO:0000256" key="4">
    <source>
        <dbReference type="ARBA" id="ARBA00022643"/>
    </source>
</evidence>
<accession>D4BIN3</accession>
<feature type="binding site" evidence="8">
    <location>
        <position position="278"/>
    </location>
    <ligand>
        <name>substrate</name>
    </ligand>
</feature>
<dbReference type="PROSITE" id="PS51349">
    <property type="entry name" value="FMN_HYDROXY_ACID_DH_2"/>
    <property type="match status" value="1"/>
</dbReference>
<dbReference type="GO" id="GO:0010181">
    <property type="term" value="F:FMN binding"/>
    <property type="evidence" value="ECO:0007669"/>
    <property type="project" value="InterPro"/>
</dbReference>
<evidence type="ECO:0000256" key="1">
    <source>
        <dbReference type="ARBA" id="ARBA00001917"/>
    </source>
</evidence>
<dbReference type="AlphaFoldDB" id="D4BIN3"/>
<evidence type="ECO:0000259" key="11">
    <source>
        <dbReference type="PROSITE" id="PS51349"/>
    </source>
</evidence>
<dbReference type="GO" id="GO:0005886">
    <property type="term" value="C:plasma membrane"/>
    <property type="evidence" value="ECO:0007669"/>
    <property type="project" value="UniProtKB-SubCell"/>
</dbReference>
<dbReference type="EC" id="1.1.-.-" evidence="8"/>
<dbReference type="NCBIfam" id="NF008398">
    <property type="entry name" value="PRK11197.1"/>
    <property type="match status" value="1"/>
</dbReference>
<feature type="binding site" evidence="10">
    <location>
        <position position="278"/>
    </location>
    <ligand>
        <name>glyoxylate</name>
        <dbReference type="ChEBI" id="CHEBI:36655"/>
    </ligand>
</feature>
<feature type="binding site" evidence="8 10">
    <location>
        <position position="127"/>
    </location>
    <ligand>
        <name>FMN</name>
        <dbReference type="ChEBI" id="CHEBI:58210"/>
    </ligand>
</feature>
<dbReference type="PANTHER" id="PTHR10578:SF85">
    <property type="entry name" value="L-LACTATE DEHYDROGENASE"/>
    <property type="match status" value="1"/>
</dbReference>
<feature type="binding site" evidence="10">
    <location>
        <position position="129"/>
    </location>
    <ligand>
        <name>glyoxylate</name>
        <dbReference type="ChEBI" id="CHEBI:36655"/>
    </ligand>
</feature>
<gene>
    <name evidence="8" type="primary">lldD</name>
    <name evidence="12" type="ORF">CIT292_10400</name>
</gene>
<feature type="binding site" evidence="10">
    <location>
        <begin position="77"/>
        <end position="79"/>
    </location>
    <ligand>
        <name>FMN</name>
        <dbReference type="ChEBI" id="CHEBI:58210"/>
    </ligand>
</feature>
<dbReference type="InterPro" id="IPR000262">
    <property type="entry name" value="FMN-dep_DH"/>
</dbReference>
<dbReference type="InterPro" id="IPR013785">
    <property type="entry name" value="Aldolase_TIM"/>
</dbReference>
<feature type="binding site" evidence="8 10">
    <location>
        <position position="155"/>
    </location>
    <ligand>
        <name>FMN</name>
        <dbReference type="ChEBI" id="CHEBI:58210"/>
    </ligand>
</feature>
<feature type="binding site" evidence="8">
    <location>
        <position position="164"/>
    </location>
    <ligand>
        <name>substrate</name>
    </ligand>
</feature>
<keyword evidence="5 8" id="KW-0560">Oxidoreductase</keyword>
<keyword evidence="4 8" id="KW-0288">FMN</keyword>
<evidence type="ECO:0000313" key="12">
    <source>
        <dbReference type="EMBL" id="EFE06277.1"/>
    </source>
</evidence>
<dbReference type="InterPro" id="IPR012133">
    <property type="entry name" value="Alpha-hydoxy_acid_DH_FMN"/>
</dbReference>
<dbReference type="HOGENOM" id="CLU_020639_0_0_6"/>
<feature type="binding site" evidence="8">
    <location>
        <position position="24"/>
    </location>
    <ligand>
        <name>substrate</name>
    </ligand>
</feature>
<comment type="catalytic activity">
    <reaction evidence="8">
        <text>(S)-lactate + A = pyruvate + AH2</text>
        <dbReference type="Rhea" id="RHEA:45816"/>
        <dbReference type="ChEBI" id="CHEBI:13193"/>
        <dbReference type="ChEBI" id="CHEBI:15361"/>
        <dbReference type="ChEBI" id="CHEBI:16651"/>
        <dbReference type="ChEBI" id="CHEBI:17499"/>
    </reaction>
</comment>
<comment type="function">
    <text evidence="8">Catalyzes the conversion of L-lactate to pyruvate. Is coupled to the respiratory chain.</text>
</comment>
<protein>
    <recommendedName>
        <fullName evidence="8">L-lactate dehydrogenase</fullName>
        <ecNumber evidence="8">1.1.-.-</ecNumber>
    </recommendedName>
</protein>
<feature type="binding site" evidence="10">
    <location>
        <position position="24"/>
    </location>
    <ligand>
        <name>glyoxylate</name>
        <dbReference type="ChEBI" id="CHEBI:36655"/>
    </ligand>
</feature>
<dbReference type="Proteomes" id="UP000003880">
    <property type="component" value="Unassembled WGS sequence"/>
</dbReference>
<dbReference type="InterPro" id="IPR037396">
    <property type="entry name" value="FMN_HAD"/>
</dbReference>
<dbReference type="eggNOG" id="COG1304">
    <property type="taxonomic scope" value="Bacteria"/>
</dbReference>
<evidence type="ECO:0000256" key="2">
    <source>
        <dbReference type="ARBA" id="ARBA00022475"/>
    </source>
</evidence>
<keyword evidence="2 8" id="KW-1003">Cell membrane</keyword>
<evidence type="ECO:0000256" key="10">
    <source>
        <dbReference type="PIRSR" id="PIRSR000138-2"/>
    </source>
</evidence>
<evidence type="ECO:0000256" key="9">
    <source>
        <dbReference type="PIRSR" id="PIRSR000138-1"/>
    </source>
</evidence>
<feature type="binding site" evidence="8 10">
    <location>
        <position position="106"/>
    </location>
    <ligand>
        <name>FMN</name>
        <dbReference type="ChEBI" id="CHEBI:58210"/>
    </ligand>
</feature>
<dbReference type="InterPro" id="IPR008259">
    <property type="entry name" value="FMN_hydac_DH_AS"/>
</dbReference>
<name>D4BIN3_9ENTR</name>
<dbReference type="PROSITE" id="PS00557">
    <property type="entry name" value="FMN_HYDROXY_ACID_DH_1"/>
    <property type="match status" value="1"/>
</dbReference>
<dbReference type="InterPro" id="IPR020920">
    <property type="entry name" value="LldD"/>
</dbReference>
<dbReference type="RefSeq" id="WP_006687600.1">
    <property type="nucleotide sequence ID" value="NZ_GG730302.1"/>
</dbReference>
<dbReference type="GO" id="GO:0009060">
    <property type="term" value="P:aerobic respiration"/>
    <property type="evidence" value="ECO:0007669"/>
    <property type="project" value="TreeGrafter"/>
</dbReference>
<reference evidence="12 13" key="1">
    <citation type="submission" date="2010-02" db="EMBL/GenBank/DDBJ databases">
        <authorList>
            <person name="Weinstock G."/>
            <person name="Sodergren E."/>
            <person name="Clifton S."/>
            <person name="Fulton L."/>
            <person name="Fulton B."/>
            <person name="Courtney L."/>
            <person name="Fronick C."/>
            <person name="Harrison M."/>
            <person name="Strong C."/>
            <person name="Farmer C."/>
            <person name="Delahaunty K."/>
            <person name="Markovic C."/>
            <person name="Hall O."/>
            <person name="Minx P."/>
            <person name="Tomlinson C."/>
            <person name="Mitreva M."/>
            <person name="Nelson J."/>
            <person name="Hou S."/>
            <person name="Wollam A."/>
            <person name="Pepin K.H."/>
            <person name="Johnson M."/>
            <person name="Bhonagiri V."/>
            <person name="Zhang X."/>
            <person name="Suruliraj S."/>
            <person name="Warren W."/>
            <person name="Chinwalla A."/>
            <person name="Mardis E.R."/>
            <person name="Wilson R.K."/>
        </authorList>
    </citation>
    <scope>NUCLEOTIDE SEQUENCE [LARGE SCALE GENOMIC DNA]</scope>
    <source>
        <strain evidence="12 13">ATCC 29220</strain>
    </source>
</reference>
<feature type="domain" description="FMN hydroxy acid dehydrogenase" evidence="11">
    <location>
        <begin position="1"/>
        <end position="380"/>
    </location>
</feature>
<feature type="binding site" evidence="10">
    <location>
        <position position="275"/>
    </location>
    <ligand>
        <name>glyoxylate</name>
        <dbReference type="ChEBI" id="CHEBI:36655"/>
    </ligand>
</feature>
<keyword evidence="6 8" id="KW-0472">Membrane</keyword>
<sequence length="408" mass="44185">MIISAASDYRAAAQRILPPFLFHYIDGGAYAERTLRRNVEDLSEVALRQRVLKNMSDLSLETKLFNETLSMPVALAPVGLCGMYARRGEVQAAAAADAKGIPFTLSTVSVCPIEEVAPTIKRPMWFQLYVLRDRGFMRNALERAKVAGCSTLVFTVDMPTPGARYRDAHSGMSGPNAALRRYWQAVTHPQWAWDVGLHGRPHDLGNISTYLGKPTGLEDYIGWLANNFDPSISWKDLEWIREFWDGPMVIKGILDPEDARDAVRFGADGIVVSNHGGRQLDGVLSSARALPAIADAVKGDITILADSGIRNGLDVVRMIALGADSVLLGRAYLYALATHGQAGVANLLNLIEKEMKVAMTLTGAKSISEISRDSLVQELGKSLPAALAPLAQGSAGGRCRDDLQAATL</sequence>